<dbReference type="InterPro" id="IPR044855">
    <property type="entry name" value="CoA-Trfase_III_dom3_sf"/>
</dbReference>
<name>A0A1G9Z7H9_9HYPH</name>
<dbReference type="STRING" id="582672.SAMN05216360_106145"/>
<evidence type="ECO:0000256" key="1">
    <source>
        <dbReference type="ARBA" id="ARBA00022679"/>
    </source>
</evidence>
<keyword evidence="3" id="KW-1185">Reference proteome</keyword>
<dbReference type="InterPro" id="IPR003673">
    <property type="entry name" value="CoA-Trfase_fam_III"/>
</dbReference>
<dbReference type="Proteomes" id="UP000198704">
    <property type="component" value="Unassembled WGS sequence"/>
</dbReference>
<keyword evidence="1 2" id="KW-0808">Transferase</keyword>
<organism evidence="2 3">
    <name type="scientific">Methylobacterium phyllostachyos</name>
    <dbReference type="NCBI Taxonomy" id="582672"/>
    <lineage>
        <taxon>Bacteria</taxon>
        <taxon>Pseudomonadati</taxon>
        <taxon>Pseudomonadota</taxon>
        <taxon>Alphaproteobacteria</taxon>
        <taxon>Hyphomicrobiales</taxon>
        <taxon>Methylobacteriaceae</taxon>
        <taxon>Methylobacterium</taxon>
    </lineage>
</organism>
<dbReference type="RefSeq" id="WP_091715911.1">
    <property type="nucleotide sequence ID" value="NZ_FNHS01000006.1"/>
</dbReference>
<evidence type="ECO:0000313" key="2">
    <source>
        <dbReference type="EMBL" id="SDN17097.1"/>
    </source>
</evidence>
<protein>
    <submittedName>
        <fullName evidence="2">Crotonobetainyl-CoA:carnitine CoA-transferase CaiB</fullName>
    </submittedName>
</protein>
<dbReference type="SUPFAM" id="SSF89796">
    <property type="entry name" value="CoA-transferase family III (CaiB/BaiF)"/>
    <property type="match status" value="1"/>
</dbReference>
<dbReference type="InterPro" id="IPR023606">
    <property type="entry name" value="CoA-Trfase_III_dom_1_sf"/>
</dbReference>
<accession>A0A1G9Z7H9</accession>
<dbReference type="EMBL" id="FNHS01000006">
    <property type="protein sequence ID" value="SDN17097.1"/>
    <property type="molecule type" value="Genomic_DNA"/>
</dbReference>
<reference evidence="3" key="1">
    <citation type="submission" date="2016-10" db="EMBL/GenBank/DDBJ databases">
        <authorList>
            <person name="Varghese N."/>
            <person name="Submissions S."/>
        </authorList>
    </citation>
    <scope>NUCLEOTIDE SEQUENCE [LARGE SCALE GENOMIC DNA]</scope>
    <source>
        <strain evidence="3">BL47</strain>
    </source>
</reference>
<evidence type="ECO:0000313" key="3">
    <source>
        <dbReference type="Proteomes" id="UP000198704"/>
    </source>
</evidence>
<dbReference type="Gene3D" id="3.40.50.10540">
    <property type="entry name" value="Crotonobetainyl-coa:carnitine coa-transferase, domain 1"/>
    <property type="match status" value="1"/>
</dbReference>
<dbReference type="AlphaFoldDB" id="A0A1G9Z7H9"/>
<dbReference type="OrthoDB" id="9806585at2"/>
<gene>
    <name evidence="2" type="ORF">SAMN05216360_106145</name>
</gene>
<dbReference type="PANTHER" id="PTHR48207">
    <property type="entry name" value="SUCCINATE--HYDROXYMETHYLGLUTARATE COA-TRANSFERASE"/>
    <property type="match status" value="1"/>
</dbReference>
<dbReference type="GO" id="GO:0008410">
    <property type="term" value="F:CoA-transferase activity"/>
    <property type="evidence" value="ECO:0007669"/>
    <property type="project" value="TreeGrafter"/>
</dbReference>
<dbReference type="PANTHER" id="PTHR48207:SF4">
    <property type="entry name" value="BLL6097 PROTEIN"/>
    <property type="match status" value="1"/>
</dbReference>
<dbReference type="Pfam" id="PF02515">
    <property type="entry name" value="CoA_transf_3"/>
    <property type="match status" value="1"/>
</dbReference>
<sequence length="406" mass="43064">MTGTTGRSGPLVGMRVIELAHIMAGPVCGLMLADMGAEVIKVEKMDGDDTRRTVPPALEGESAAYMMMNRGKRGISLDLKDPDGVAVLRRLLKGADALIENYRGGTMERLGIGYDTLREEFPELVYCSLSGFGRTGPYADRAGFDLVAQGMSGLMSVTGEGPGRPPMKCGPPVTDITAGILAAMGVLAAYSNRLRTGRGQAVDTSLFEAGITHTYWQSAIAMATGIAPGPMGSAHPLNAPYEAFETADGWITIGAANQTNWLRLLKAIGADALAEDPRFALNRDRMANRQELAATLAPIFRAHSSAEWLARLEAGGVPAGPVLDVNAMHRDPQTQARAMVVEVDHPRVGRMKTLGLPVKFSDTPGRVHGPAPLLGEHSRAILAEAGYAPDEIDSLIARGVVRETVA</sequence>
<proteinExistence type="predicted"/>
<dbReference type="InterPro" id="IPR050483">
    <property type="entry name" value="CoA-transferase_III_domain"/>
</dbReference>
<dbReference type="Gene3D" id="3.30.1540.10">
    <property type="entry name" value="formyl-coa transferase, domain 3"/>
    <property type="match status" value="1"/>
</dbReference>